<evidence type="ECO:0000256" key="1">
    <source>
        <dbReference type="ARBA" id="ARBA00022475"/>
    </source>
</evidence>
<dbReference type="PANTHER" id="PTHR43649">
    <property type="entry name" value="ARABINOSE-BINDING PROTEIN-RELATED"/>
    <property type="match status" value="1"/>
</dbReference>
<proteinExistence type="predicted"/>
<protein>
    <submittedName>
        <fullName evidence="7">Sugar-binding protein</fullName>
    </submittedName>
</protein>
<accession>A0A917R0X9</accession>
<dbReference type="AlphaFoldDB" id="A0A917R0X9"/>
<evidence type="ECO:0000313" key="8">
    <source>
        <dbReference type="Proteomes" id="UP000645217"/>
    </source>
</evidence>
<keyword evidence="2 6" id="KW-0732">Signal</keyword>
<dbReference type="InterPro" id="IPR006059">
    <property type="entry name" value="SBP"/>
</dbReference>
<dbReference type="SUPFAM" id="SSF53850">
    <property type="entry name" value="Periplasmic binding protein-like II"/>
    <property type="match status" value="1"/>
</dbReference>
<evidence type="ECO:0000256" key="5">
    <source>
        <dbReference type="ARBA" id="ARBA00023288"/>
    </source>
</evidence>
<evidence type="ECO:0000256" key="4">
    <source>
        <dbReference type="ARBA" id="ARBA00023139"/>
    </source>
</evidence>
<evidence type="ECO:0000256" key="6">
    <source>
        <dbReference type="SAM" id="SignalP"/>
    </source>
</evidence>
<keyword evidence="1" id="KW-1003">Cell membrane</keyword>
<feature type="chain" id="PRO_5037344944" evidence="6">
    <location>
        <begin position="24"/>
        <end position="438"/>
    </location>
</feature>
<gene>
    <name evidence="7" type="ORF">GCM10007964_27260</name>
</gene>
<sequence>MRSITKVCTAAVAVLALSVTAAACGSDSGGAGQESGGKTTITFWDNNGGVRTPIYQELIKRFEAANPTIKVEYVGIPIASVQQKYDTAIAGGATPDVGGVTTSYLANLTGQQALEPADDWLAKSPVNGRLLDSMLASVKATTPDGKLYMAPATSNLDVVWYQKDKLSAAGVEAPKTWDEFFTAVGKLTKAPDQYGWTIRGGAGSIFQLLAEAYAYSGVPEFFDASGKSTVNDPKNVELVGKIAALYKKDTPEADVTNDFPKMVAQFTSGKVAMMHHNLGSYNDHVKAFGADKIDAFPMPVGATGKRTIVANPVDGFAVFKNSEHKEAAWKFVEFLLSKESNSYWNQQTGQIPANKDAQGDAWLNERPYLKNAVSVLADPQTAVVSPPYYLPQFSSITKADTEPLFQKVLLGQMKPQEFLDTMAQKLTEAQAEWKQAHS</sequence>
<organism evidence="7 8">
    <name type="scientific">Sphaerisporangium melleum</name>
    <dbReference type="NCBI Taxonomy" id="321316"/>
    <lineage>
        <taxon>Bacteria</taxon>
        <taxon>Bacillati</taxon>
        <taxon>Actinomycetota</taxon>
        <taxon>Actinomycetes</taxon>
        <taxon>Streptosporangiales</taxon>
        <taxon>Streptosporangiaceae</taxon>
        <taxon>Sphaerisporangium</taxon>
    </lineage>
</organism>
<comment type="caution">
    <text evidence="7">The sequence shown here is derived from an EMBL/GenBank/DDBJ whole genome shotgun (WGS) entry which is preliminary data.</text>
</comment>
<reference evidence="7" key="1">
    <citation type="journal article" date="2014" name="Int. J. Syst. Evol. Microbiol.">
        <title>Complete genome sequence of Corynebacterium casei LMG S-19264T (=DSM 44701T), isolated from a smear-ripened cheese.</title>
        <authorList>
            <consortium name="US DOE Joint Genome Institute (JGI-PGF)"/>
            <person name="Walter F."/>
            <person name="Albersmeier A."/>
            <person name="Kalinowski J."/>
            <person name="Ruckert C."/>
        </authorList>
    </citation>
    <scope>NUCLEOTIDE SEQUENCE</scope>
    <source>
        <strain evidence="7">JCM 13064</strain>
    </source>
</reference>
<evidence type="ECO:0000313" key="7">
    <source>
        <dbReference type="EMBL" id="GGK83261.1"/>
    </source>
</evidence>
<dbReference type="RefSeq" id="WP_189163347.1">
    <property type="nucleotide sequence ID" value="NZ_BMNT01000013.1"/>
</dbReference>
<name>A0A917R0X9_9ACTN</name>
<keyword evidence="3" id="KW-0472">Membrane</keyword>
<evidence type="ECO:0000256" key="3">
    <source>
        <dbReference type="ARBA" id="ARBA00023136"/>
    </source>
</evidence>
<dbReference type="InterPro" id="IPR050490">
    <property type="entry name" value="Bact_solute-bd_prot1"/>
</dbReference>
<keyword evidence="4" id="KW-0564">Palmitate</keyword>
<dbReference type="Pfam" id="PF01547">
    <property type="entry name" value="SBP_bac_1"/>
    <property type="match status" value="1"/>
</dbReference>
<dbReference type="CDD" id="cd13585">
    <property type="entry name" value="PBP2_TMBP_like"/>
    <property type="match status" value="1"/>
</dbReference>
<keyword evidence="8" id="KW-1185">Reference proteome</keyword>
<dbReference type="PROSITE" id="PS51257">
    <property type="entry name" value="PROKAR_LIPOPROTEIN"/>
    <property type="match status" value="1"/>
</dbReference>
<reference evidence="7" key="2">
    <citation type="submission" date="2020-09" db="EMBL/GenBank/DDBJ databases">
        <authorList>
            <person name="Sun Q."/>
            <person name="Ohkuma M."/>
        </authorList>
    </citation>
    <scope>NUCLEOTIDE SEQUENCE</scope>
    <source>
        <strain evidence="7">JCM 13064</strain>
    </source>
</reference>
<dbReference type="EMBL" id="BMNT01000013">
    <property type="protein sequence ID" value="GGK83261.1"/>
    <property type="molecule type" value="Genomic_DNA"/>
</dbReference>
<dbReference type="PANTHER" id="PTHR43649:SF33">
    <property type="entry name" value="POLYGALACTURONAN_RHAMNOGALACTURONAN-BINDING PROTEIN YTCQ"/>
    <property type="match status" value="1"/>
</dbReference>
<keyword evidence="5" id="KW-0449">Lipoprotein</keyword>
<dbReference type="Proteomes" id="UP000645217">
    <property type="component" value="Unassembled WGS sequence"/>
</dbReference>
<evidence type="ECO:0000256" key="2">
    <source>
        <dbReference type="ARBA" id="ARBA00022729"/>
    </source>
</evidence>
<feature type="signal peptide" evidence="6">
    <location>
        <begin position="1"/>
        <end position="23"/>
    </location>
</feature>
<dbReference type="Gene3D" id="3.40.190.10">
    <property type="entry name" value="Periplasmic binding protein-like II"/>
    <property type="match status" value="1"/>
</dbReference>